<dbReference type="AlphaFoldDB" id="A0A1A3N5Z0"/>
<dbReference type="Proteomes" id="UP000093629">
    <property type="component" value="Unassembled WGS sequence"/>
</dbReference>
<dbReference type="EMBL" id="LZLQ01000051">
    <property type="protein sequence ID" value="OBK17211.1"/>
    <property type="molecule type" value="Genomic_DNA"/>
</dbReference>
<keyword evidence="3" id="KW-1185">Reference proteome</keyword>
<accession>A0A1A3N5Z0</accession>
<gene>
    <name evidence="2" type="ORF">A5636_22910</name>
</gene>
<feature type="transmembrane region" description="Helical" evidence="1">
    <location>
        <begin position="12"/>
        <end position="34"/>
    </location>
</feature>
<protein>
    <submittedName>
        <fullName evidence="2">Uncharacterized protein</fullName>
    </submittedName>
</protein>
<feature type="transmembrane region" description="Helical" evidence="1">
    <location>
        <begin position="40"/>
        <end position="59"/>
    </location>
</feature>
<reference evidence="3" key="1">
    <citation type="submission" date="2016-06" db="EMBL/GenBank/DDBJ databases">
        <authorList>
            <person name="Sutton G."/>
            <person name="Brinkac L."/>
            <person name="Sanka R."/>
            <person name="Adams M."/>
            <person name="Lau E."/>
            <person name="Garcia-Basteiro A."/>
            <person name="Lopez-Varela E."/>
            <person name="Palencia S."/>
        </authorList>
    </citation>
    <scope>NUCLEOTIDE SEQUENCE [LARGE SCALE GENOMIC DNA]</scope>
    <source>
        <strain evidence="3">1245139.5</strain>
    </source>
</reference>
<evidence type="ECO:0000313" key="3">
    <source>
        <dbReference type="Proteomes" id="UP000093629"/>
    </source>
</evidence>
<evidence type="ECO:0000256" key="1">
    <source>
        <dbReference type="SAM" id="Phobius"/>
    </source>
</evidence>
<evidence type="ECO:0000313" key="2">
    <source>
        <dbReference type="EMBL" id="OBK17211.1"/>
    </source>
</evidence>
<proteinExistence type="predicted"/>
<name>A0A1A3N5Z0_MYCAS</name>
<keyword evidence="1" id="KW-0472">Membrane</keyword>
<sequence length="144" mass="15450">MSVLRRFRNVYVIGLAYVALLMALAFLGGLVASLAAGSELAIAAAVGLIACLWGAVAGFRAGSRKLDQSPSVGDSINNTSIFAAPMHRDEVERYLNTYRGKRADRRTNQDMALLKGSRKPRQKGQHALWPDHAASVAVPTKLSA</sequence>
<keyword evidence="1" id="KW-1133">Transmembrane helix</keyword>
<keyword evidence="1" id="KW-0812">Transmembrane</keyword>
<comment type="caution">
    <text evidence="2">The sequence shown here is derived from an EMBL/GenBank/DDBJ whole genome shotgun (WGS) entry which is preliminary data.</text>
</comment>
<organism evidence="2 3">
    <name type="scientific">Mycobacterium asiaticum</name>
    <dbReference type="NCBI Taxonomy" id="1790"/>
    <lineage>
        <taxon>Bacteria</taxon>
        <taxon>Bacillati</taxon>
        <taxon>Actinomycetota</taxon>
        <taxon>Actinomycetes</taxon>
        <taxon>Mycobacteriales</taxon>
        <taxon>Mycobacteriaceae</taxon>
        <taxon>Mycobacterium</taxon>
    </lineage>
</organism>